<feature type="compositionally biased region" description="Polar residues" evidence="1">
    <location>
        <begin position="43"/>
        <end position="53"/>
    </location>
</feature>
<reference evidence="3 4" key="1">
    <citation type="submission" date="2015-02" db="EMBL/GenBank/DDBJ databases">
        <title>Draft Genome Sequences of Two Closely-Related Aflatoxigenic Aspergillus Species Obtained from the Cote d'Ivoire.</title>
        <authorList>
            <person name="Moore G.G."/>
            <person name="Beltz S.B."/>
            <person name="Mack B.M."/>
        </authorList>
    </citation>
    <scope>NUCLEOTIDE SEQUENCE [LARGE SCALE GENOMIC DNA]</scope>
    <source>
        <strain evidence="3 4">SRRC1432</strain>
    </source>
</reference>
<evidence type="ECO:0000256" key="1">
    <source>
        <dbReference type="SAM" id="MobiDB-lite"/>
    </source>
</evidence>
<organism evidence="3 4">
    <name type="scientific">Aspergillus ochraceoroseus</name>
    <dbReference type="NCBI Taxonomy" id="138278"/>
    <lineage>
        <taxon>Eukaryota</taxon>
        <taxon>Fungi</taxon>
        <taxon>Dikarya</taxon>
        <taxon>Ascomycota</taxon>
        <taxon>Pezizomycotina</taxon>
        <taxon>Eurotiomycetes</taxon>
        <taxon>Eurotiomycetidae</taxon>
        <taxon>Eurotiales</taxon>
        <taxon>Aspergillaceae</taxon>
        <taxon>Aspergillus</taxon>
        <taxon>Aspergillus subgen. Nidulantes</taxon>
    </lineage>
</organism>
<dbReference type="OrthoDB" id="5362269at2759"/>
<evidence type="ECO:0000313" key="3">
    <source>
        <dbReference type="EMBL" id="KKK23141.1"/>
    </source>
</evidence>
<evidence type="ECO:0000313" key="4">
    <source>
        <dbReference type="Proteomes" id="UP000034947"/>
    </source>
</evidence>
<dbReference type="EMBL" id="JYKN01000757">
    <property type="protein sequence ID" value="KKK23141.1"/>
    <property type="molecule type" value="Genomic_DNA"/>
</dbReference>
<comment type="caution">
    <text evidence="3">The sequence shown here is derived from an EMBL/GenBank/DDBJ whole genome shotgun (WGS) entry which is preliminary data.</text>
</comment>
<keyword evidence="2" id="KW-0732">Signal</keyword>
<feature type="signal peptide" evidence="2">
    <location>
        <begin position="1"/>
        <end position="17"/>
    </location>
</feature>
<feature type="chain" id="PRO_5002528954" evidence="2">
    <location>
        <begin position="18"/>
        <end position="120"/>
    </location>
</feature>
<feature type="compositionally biased region" description="Low complexity" evidence="1">
    <location>
        <begin position="89"/>
        <end position="109"/>
    </location>
</feature>
<gene>
    <name evidence="3" type="ORF">AOCH_002292</name>
</gene>
<dbReference type="Proteomes" id="UP000034947">
    <property type="component" value="Unassembled WGS sequence"/>
</dbReference>
<accession>A0A0F8VJA0</accession>
<feature type="compositionally biased region" description="Basic and acidic residues" evidence="1">
    <location>
        <begin position="79"/>
        <end position="88"/>
    </location>
</feature>
<proteinExistence type="predicted"/>
<dbReference type="VEuPathDB" id="FungiDB:P175DRAFT_03307"/>
<sequence>MRPWIFAFTALAISVLAQDPGPSPTESVGCEPHGDHWHCDGPASSTAVAISTHSHGDNDDEATITPTAPSPMASVGCEPHGDHWHCDGPAETSASATSTSTSTESPSAAVTDDEGAAALL</sequence>
<feature type="compositionally biased region" description="Acidic residues" evidence="1">
    <location>
        <begin position="111"/>
        <end position="120"/>
    </location>
</feature>
<evidence type="ECO:0000256" key="2">
    <source>
        <dbReference type="SAM" id="SignalP"/>
    </source>
</evidence>
<protein>
    <submittedName>
        <fullName evidence="3">Uncharacterized protein</fullName>
    </submittedName>
</protein>
<name>A0A0F8VJA0_9EURO</name>
<feature type="region of interest" description="Disordered" evidence="1">
    <location>
        <begin position="19"/>
        <end position="120"/>
    </location>
</feature>
<keyword evidence="4" id="KW-1185">Reference proteome</keyword>
<dbReference type="AlphaFoldDB" id="A0A0F8VJA0"/>